<keyword evidence="1" id="KW-1133">Transmembrane helix</keyword>
<gene>
    <name evidence="3" type="ORF">MSZNOR_4389</name>
</gene>
<sequence>MYLLFQSLLQLWVRGDVESYFLFGQDRHSGGIPRTLEAGKLAANSSTKATQPALLLQKGIVELIVKRFSLYALLTICWLLIACAGLAFAIFLDIHRHTQQFSETSALIQAQLASQLRRHIDATHGFAAFLKVQEPLTQEKVARYTRLITEQDPGIYFMGIVPAFDIEEVDGFEALRLQKDVRNGSRARAFSDAENRLVRVAAAGNPLFYSPNSAELYDNKLPKSPTIGFDFLSILKNAFQNTAASREITATHAFLLDDGEWGYALIEPVSLADGVSFAVVICRINALLHLPSDSVSLALSLFGTLHADTSPSDRLIHRQATPVSALESALFPKLIFRSSFGDPEKLFRLELERQLGWADLDWSRLHLILVESLAFLLVFLVVARIHDRYERRKLEEGNRLFLLANFDPLTGLPNRQLFMDRLDQALAAANRSNQKLALLYLDLDGFKQINDYYGHHMGDKVLQRAARIFQRSVRETDTVGRLGGDEFVVLLQSVGDRSGAESVARKIKEAFSQLAGEINDMHKGMPILGTSVGIAVYPEDGSTAAELLKAADQSMYRDKAVGKCQQSSTAELVALDCPPASW</sequence>
<name>A0ABN8X8V0_9GAMM</name>
<dbReference type="PROSITE" id="PS50887">
    <property type="entry name" value="GGDEF"/>
    <property type="match status" value="1"/>
</dbReference>
<dbReference type="Pfam" id="PF00990">
    <property type="entry name" value="GGDEF"/>
    <property type="match status" value="1"/>
</dbReference>
<dbReference type="InterPro" id="IPR052163">
    <property type="entry name" value="DGC-Regulatory_Protein"/>
</dbReference>
<dbReference type="InterPro" id="IPR000160">
    <property type="entry name" value="GGDEF_dom"/>
</dbReference>
<organism evidence="3 4">
    <name type="scientific">Methylocaldum szegediense</name>
    <dbReference type="NCBI Taxonomy" id="73780"/>
    <lineage>
        <taxon>Bacteria</taxon>
        <taxon>Pseudomonadati</taxon>
        <taxon>Pseudomonadota</taxon>
        <taxon>Gammaproteobacteria</taxon>
        <taxon>Methylococcales</taxon>
        <taxon>Methylococcaceae</taxon>
        <taxon>Methylocaldum</taxon>
    </lineage>
</organism>
<keyword evidence="4" id="KW-1185">Reference proteome</keyword>
<keyword evidence="1" id="KW-0472">Membrane</keyword>
<evidence type="ECO:0000256" key="1">
    <source>
        <dbReference type="SAM" id="Phobius"/>
    </source>
</evidence>
<evidence type="ECO:0000313" key="3">
    <source>
        <dbReference type="EMBL" id="CAI8948271.1"/>
    </source>
</evidence>
<dbReference type="NCBIfam" id="TIGR00254">
    <property type="entry name" value="GGDEF"/>
    <property type="match status" value="1"/>
</dbReference>
<dbReference type="RefSeq" id="WP_026609770.1">
    <property type="nucleotide sequence ID" value="NZ_OX458333.1"/>
</dbReference>
<dbReference type="SMART" id="SM00267">
    <property type="entry name" value="GGDEF"/>
    <property type="match status" value="1"/>
</dbReference>
<dbReference type="CDD" id="cd01949">
    <property type="entry name" value="GGDEF"/>
    <property type="match status" value="1"/>
</dbReference>
<feature type="domain" description="GGDEF" evidence="2">
    <location>
        <begin position="434"/>
        <end position="571"/>
    </location>
</feature>
<dbReference type="Proteomes" id="UP001162030">
    <property type="component" value="Chromosome"/>
</dbReference>
<dbReference type="PANTHER" id="PTHR46663:SF2">
    <property type="entry name" value="GGDEF DOMAIN-CONTAINING PROTEIN"/>
    <property type="match status" value="1"/>
</dbReference>
<accession>A0ABN8X8V0</accession>
<feature type="transmembrane region" description="Helical" evidence="1">
    <location>
        <begin position="68"/>
        <end position="92"/>
    </location>
</feature>
<dbReference type="SUPFAM" id="SSF55073">
    <property type="entry name" value="Nucleotide cyclase"/>
    <property type="match status" value="1"/>
</dbReference>
<evidence type="ECO:0000313" key="4">
    <source>
        <dbReference type="Proteomes" id="UP001162030"/>
    </source>
</evidence>
<evidence type="ECO:0000259" key="2">
    <source>
        <dbReference type="PROSITE" id="PS50887"/>
    </source>
</evidence>
<keyword evidence="1" id="KW-0812">Transmembrane</keyword>
<dbReference type="PANTHER" id="PTHR46663">
    <property type="entry name" value="DIGUANYLATE CYCLASE DGCT-RELATED"/>
    <property type="match status" value="1"/>
</dbReference>
<reference evidence="3 4" key="1">
    <citation type="submission" date="2023-03" db="EMBL/GenBank/DDBJ databases">
        <authorList>
            <person name="Pearce D."/>
        </authorList>
    </citation>
    <scope>NUCLEOTIDE SEQUENCE [LARGE SCALE GENOMIC DNA]</scope>
    <source>
        <strain evidence="3">Msz</strain>
    </source>
</reference>
<proteinExistence type="predicted"/>
<dbReference type="InterPro" id="IPR029787">
    <property type="entry name" value="Nucleotide_cyclase"/>
</dbReference>
<dbReference type="EMBL" id="OX458333">
    <property type="protein sequence ID" value="CAI8948271.1"/>
    <property type="molecule type" value="Genomic_DNA"/>
</dbReference>
<dbReference type="InterPro" id="IPR043128">
    <property type="entry name" value="Rev_trsase/Diguanyl_cyclase"/>
</dbReference>
<dbReference type="Gene3D" id="3.30.70.270">
    <property type="match status" value="1"/>
</dbReference>
<protein>
    <submittedName>
        <fullName evidence="3">Diguanylate cyclase (GGDEF)-like protein</fullName>
    </submittedName>
</protein>